<proteinExistence type="predicted"/>
<sequence length="74" mass="7922">MNTTASDSEPRHTTSAVKAPFRCTSKLVATHLIVNTTSQVSTTSHISSNPKSRSLLSFASDTLLSEYFAFNSAA</sequence>
<keyword evidence="2" id="KW-1185">Reference proteome</keyword>
<comment type="caution">
    <text evidence="1">The sequence shown here is derived from an EMBL/GenBank/DDBJ whole genome shotgun (WGS) entry which is preliminary data.</text>
</comment>
<gene>
    <name evidence="1" type="ORF">VNO78_08921</name>
</gene>
<organism evidence="1 2">
    <name type="scientific">Psophocarpus tetragonolobus</name>
    <name type="common">Winged bean</name>
    <name type="synonym">Dolichos tetragonolobus</name>
    <dbReference type="NCBI Taxonomy" id="3891"/>
    <lineage>
        <taxon>Eukaryota</taxon>
        <taxon>Viridiplantae</taxon>
        <taxon>Streptophyta</taxon>
        <taxon>Embryophyta</taxon>
        <taxon>Tracheophyta</taxon>
        <taxon>Spermatophyta</taxon>
        <taxon>Magnoliopsida</taxon>
        <taxon>eudicotyledons</taxon>
        <taxon>Gunneridae</taxon>
        <taxon>Pentapetalae</taxon>
        <taxon>rosids</taxon>
        <taxon>fabids</taxon>
        <taxon>Fabales</taxon>
        <taxon>Fabaceae</taxon>
        <taxon>Papilionoideae</taxon>
        <taxon>50 kb inversion clade</taxon>
        <taxon>NPAAA clade</taxon>
        <taxon>indigoferoid/millettioid clade</taxon>
        <taxon>Phaseoleae</taxon>
        <taxon>Psophocarpus</taxon>
    </lineage>
</organism>
<name>A0AAN9SYQ3_PSOTE</name>
<evidence type="ECO:0000313" key="2">
    <source>
        <dbReference type="Proteomes" id="UP001386955"/>
    </source>
</evidence>
<accession>A0AAN9SYQ3</accession>
<reference evidence="1 2" key="1">
    <citation type="submission" date="2024-01" db="EMBL/GenBank/DDBJ databases">
        <title>The genomes of 5 underutilized Papilionoideae crops provide insights into root nodulation and disease resistanc.</title>
        <authorList>
            <person name="Jiang F."/>
        </authorList>
    </citation>
    <scope>NUCLEOTIDE SEQUENCE [LARGE SCALE GENOMIC DNA]</scope>
    <source>
        <strain evidence="1">DUOXIRENSHENG_FW03</strain>
        <tissue evidence="1">Leaves</tissue>
    </source>
</reference>
<evidence type="ECO:0000313" key="1">
    <source>
        <dbReference type="EMBL" id="KAK7407204.1"/>
    </source>
</evidence>
<dbReference type="Proteomes" id="UP001386955">
    <property type="component" value="Unassembled WGS sequence"/>
</dbReference>
<dbReference type="EMBL" id="JAYMYS010000002">
    <property type="protein sequence ID" value="KAK7407204.1"/>
    <property type="molecule type" value="Genomic_DNA"/>
</dbReference>
<dbReference type="AlphaFoldDB" id="A0AAN9SYQ3"/>
<protein>
    <submittedName>
        <fullName evidence="1">Uncharacterized protein</fullName>
    </submittedName>
</protein>